<dbReference type="AlphaFoldDB" id="A0A1R0H899"/>
<protein>
    <recommendedName>
        <fullName evidence="3 8">L-lactate dehydrogenase</fullName>
        <ecNumber evidence="3 8">1.1.1.27</ecNumber>
    </recommendedName>
</protein>
<dbReference type="InterPro" id="IPR015955">
    <property type="entry name" value="Lactate_DH/Glyco_Ohase_4_C"/>
</dbReference>
<dbReference type="SUPFAM" id="SSF56327">
    <property type="entry name" value="LDH C-terminal domain-like"/>
    <property type="match status" value="1"/>
</dbReference>
<dbReference type="CDD" id="cd00300">
    <property type="entry name" value="LDH_like"/>
    <property type="match status" value="1"/>
</dbReference>
<dbReference type="InterPro" id="IPR036291">
    <property type="entry name" value="NAD(P)-bd_dom_sf"/>
</dbReference>
<dbReference type="InterPro" id="IPR018177">
    <property type="entry name" value="L-lactate_DH_AS"/>
</dbReference>
<dbReference type="Gene3D" id="3.90.110.10">
    <property type="entry name" value="Lactate dehydrogenase/glycoside hydrolase, family 4, C-terminal"/>
    <property type="match status" value="1"/>
</dbReference>
<dbReference type="InterPro" id="IPR022383">
    <property type="entry name" value="Lactate/malate_DH_C"/>
</dbReference>
<gene>
    <name evidence="12" type="ORF">AYI68_g481</name>
</gene>
<feature type="binding site" evidence="7">
    <location>
        <begin position="119"/>
        <end position="121"/>
    </location>
    <ligand>
        <name>NAD(+)</name>
        <dbReference type="ChEBI" id="CHEBI:57540"/>
    </ligand>
</feature>
<reference evidence="12 13" key="1">
    <citation type="journal article" date="2016" name="Mol. Biol. Evol.">
        <title>Genome-Wide Survey of Gut Fungi (Harpellales) Reveals the First Horizontally Transferred Ubiquitin Gene from a Mosquito Host.</title>
        <authorList>
            <person name="Wang Y."/>
            <person name="White M.M."/>
            <person name="Kvist S."/>
            <person name="Moncalvo J.M."/>
        </authorList>
    </citation>
    <scope>NUCLEOTIDE SEQUENCE [LARGE SCALE GENOMIC DNA]</scope>
    <source>
        <strain evidence="12 13">ALG-7-W6</strain>
    </source>
</reference>
<keyword evidence="5 7" id="KW-0520">NAD</keyword>
<dbReference type="EMBL" id="LSSL01000153">
    <property type="protein sequence ID" value="OLY85328.1"/>
    <property type="molecule type" value="Genomic_DNA"/>
</dbReference>
<dbReference type="UniPathway" id="UPA00554">
    <property type="reaction ID" value="UER00611"/>
</dbReference>
<evidence type="ECO:0000256" key="5">
    <source>
        <dbReference type="ARBA" id="ARBA00023027"/>
    </source>
</evidence>
<dbReference type="EC" id="1.1.1.27" evidence="3 8"/>
<dbReference type="Pfam" id="PF00056">
    <property type="entry name" value="Ldh_1_N"/>
    <property type="match status" value="1"/>
</dbReference>
<dbReference type="InterPro" id="IPR001236">
    <property type="entry name" value="Lactate/malate_DH_N"/>
</dbReference>
<evidence type="ECO:0000256" key="7">
    <source>
        <dbReference type="PIRSR" id="PIRSR000102-3"/>
    </source>
</evidence>
<dbReference type="SUPFAM" id="SSF51735">
    <property type="entry name" value="NAD(P)-binding Rossmann-fold domains"/>
    <property type="match status" value="1"/>
</dbReference>
<comment type="catalytic activity">
    <reaction evidence="8">
        <text>(S)-lactate + NAD(+) = pyruvate + NADH + H(+)</text>
        <dbReference type="Rhea" id="RHEA:23444"/>
        <dbReference type="ChEBI" id="CHEBI:15361"/>
        <dbReference type="ChEBI" id="CHEBI:15378"/>
        <dbReference type="ChEBI" id="CHEBI:16651"/>
        <dbReference type="ChEBI" id="CHEBI:57540"/>
        <dbReference type="ChEBI" id="CHEBI:57945"/>
        <dbReference type="EC" id="1.1.1.27"/>
    </reaction>
</comment>
<dbReference type="PROSITE" id="PS00064">
    <property type="entry name" value="L_LDH"/>
    <property type="match status" value="1"/>
</dbReference>
<evidence type="ECO:0000259" key="10">
    <source>
        <dbReference type="Pfam" id="PF00056"/>
    </source>
</evidence>
<evidence type="ECO:0000256" key="4">
    <source>
        <dbReference type="ARBA" id="ARBA00023002"/>
    </source>
</evidence>
<evidence type="ECO:0000256" key="3">
    <source>
        <dbReference type="ARBA" id="ARBA00012967"/>
    </source>
</evidence>
<proteinExistence type="inferred from homology"/>
<organism evidence="12 13">
    <name type="scientific">Smittium mucronatum</name>
    <dbReference type="NCBI Taxonomy" id="133383"/>
    <lineage>
        <taxon>Eukaryota</taxon>
        <taxon>Fungi</taxon>
        <taxon>Fungi incertae sedis</taxon>
        <taxon>Zoopagomycota</taxon>
        <taxon>Kickxellomycotina</taxon>
        <taxon>Harpellomycetes</taxon>
        <taxon>Harpellales</taxon>
        <taxon>Legeriomycetaceae</taxon>
        <taxon>Smittium</taxon>
    </lineage>
</organism>
<dbReference type="GO" id="GO:0004459">
    <property type="term" value="F:L-lactate dehydrogenase (NAD+) activity"/>
    <property type="evidence" value="ECO:0007669"/>
    <property type="project" value="UniProtKB-EC"/>
</dbReference>
<evidence type="ECO:0000259" key="11">
    <source>
        <dbReference type="Pfam" id="PF02866"/>
    </source>
</evidence>
<keyword evidence="13" id="KW-1185">Reference proteome</keyword>
<dbReference type="PRINTS" id="PR00086">
    <property type="entry name" value="LLDHDRGNASE"/>
</dbReference>
<dbReference type="OrthoDB" id="6270329at2759"/>
<dbReference type="STRING" id="133383.A0A1R0H899"/>
<sequence>MNFTHRVSIIGGGGNVGAAVAFALVVMQLPVEILLLGASEKSARAQALDIRDAAHFSTAHCRAGTSEEVGCSDIIVITAGARQRPGEPRSNLIDRNYVILDSIIKKIQPIKPTAIILMVTNPVDVLTSLAQKLSGLPKSQVIGSGTFLDSGRLRNYLSRKLNVNSNSIHASMLGEHGDTQFVGWSVASIAGSPLLKHPLMANVDLAEIENAIAHQAYEIIEAKGSTYFGVGYHVAALIKCILTDGHKIYPVCNYNAKYDTYLSVPAILGSDGATPINLNLSDEEEVKLERCAESVNHSLGQVNEFAVHVNEE</sequence>
<feature type="binding site" evidence="7">
    <location>
        <begin position="11"/>
        <end position="17"/>
    </location>
    <ligand>
        <name>NAD(+)</name>
        <dbReference type="ChEBI" id="CHEBI:57540"/>
    </ligand>
</feature>
<evidence type="ECO:0000256" key="2">
    <source>
        <dbReference type="ARBA" id="ARBA00006054"/>
    </source>
</evidence>
<feature type="binding site" evidence="7">
    <location>
        <position position="96"/>
    </location>
    <ligand>
        <name>NAD(+)</name>
        <dbReference type="ChEBI" id="CHEBI:57540"/>
    </ligand>
</feature>
<keyword evidence="4 8" id="KW-0560">Oxidoreductase</keyword>
<dbReference type="Gene3D" id="3.40.50.720">
    <property type="entry name" value="NAD(P)-binding Rossmann-like Domain"/>
    <property type="match status" value="1"/>
</dbReference>
<evidence type="ECO:0000256" key="9">
    <source>
        <dbReference type="SAM" id="Phobius"/>
    </source>
</evidence>
<dbReference type="Proteomes" id="UP000187455">
    <property type="component" value="Unassembled WGS sequence"/>
</dbReference>
<comment type="pathway">
    <text evidence="1 8">Fermentation; pyruvate fermentation to lactate; (S)-lactate from pyruvate: step 1/1.</text>
</comment>
<keyword evidence="9" id="KW-0472">Membrane</keyword>
<feature type="domain" description="Lactate/malate dehydrogenase N-terminal" evidence="10">
    <location>
        <begin position="6"/>
        <end position="143"/>
    </location>
</feature>
<evidence type="ECO:0000256" key="8">
    <source>
        <dbReference type="RuleBase" id="RU000496"/>
    </source>
</evidence>
<name>A0A1R0H899_9FUNG</name>
<dbReference type="InterPro" id="IPR001557">
    <property type="entry name" value="L-lactate/malate_DH"/>
</dbReference>
<keyword evidence="9" id="KW-1133">Transmembrane helix</keyword>
<dbReference type="Pfam" id="PF02866">
    <property type="entry name" value="Ldh_1_C"/>
    <property type="match status" value="1"/>
</dbReference>
<keyword evidence="9" id="KW-0812">Transmembrane</keyword>
<comment type="similarity">
    <text evidence="2">Belongs to the LDH/MDH superfamily. LDH family.</text>
</comment>
<dbReference type="PANTHER" id="PTHR43128">
    <property type="entry name" value="L-2-HYDROXYCARBOXYLATE DEHYDROGENASE (NAD(P)(+))"/>
    <property type="match status" value="1"/>
</dbReference>
<accession>A0A1R0H899</accession>
<dbReference type="PIRSF" id="PIRSF000102">
    <property type="entry name" value="Lac_mal_DH"/>
    <property type="match status" value="1"/>
</dbReference>
<evidence type="ECO:0000256" key="6">
    <source>
        <dbReference type="PIRSR" id="PIRSR000102-1"/>
    </source>
</evidence>
<comment type="caution">
    <text evidence="12">The sequence shown here is derived from an EMBL/GenBank/DDBJ whole genome shotgun (WGS) entry which is preliminary data.</text>
</comment>
<evidence type="ECO:0000313" key="12">
    <source>
        <dbReference type="EMBL" id="OLY85328.1"/>
    </source>
</evidence>
<dbReference type="GO" id="GO:0006089">
    <property type="term" value="P:lactate metabolic process"/>
    <property type="evidence" value="ECO:0007669"/>
    <property type="project" value="TreeGrafter"/>
</dbReference>
<feature type="domain" description="Lactate/malate dehydrogenase C-terminal" evidence="11">
    <location>
        <begin position="146"/>
        <end position="305"/>
    </location>
</feature>
<evidence type="ECO:0000313" key="13">
    <source>
        <dbReference type="Proteomes" id="UP000187455"/>
    </source>
</evidence>
<evidence type="ECO:0000256" key="1">
    <source>
        <dbReference type="ARBA" id="ARBA00004843"/>
    </source>
</evidence>
<feature type="active site" description="Proton acceptor" evidence="6">
    <location>
        <position position="176"/>
    </location>
</feature>
<dbReference type="PANTHER" id="PTHR43128:SF16">
    <property type="entry name" value="L-LACTATE DEHYDROGENASE"/>
    <property type="match status" value="1"/>
</dbReference>
<feature type="transmembrane region" description="Helical" evidence="9">
    <location>
        <begin position="16"/>
        <end position="36"/>
    </location>
</feature>